<feature type="region of interest" description="Disordered" evidence="1">
    <location>
        <begin position="568"/>
        <end position="718"/>
    </location>
</feature>
<feature type="region of interest" description="Disordered" evidence="1">
    <location>
        <begin position="731"/>
        <end position="755"/>
    </location>
</feature>
<dbReference type="GeneTree" id="ENSGT00940000176208"/>
<dbReference type="PANTHER" id="PTHR15545:SF4">
    <property type="entry name" value="PDZ DOMAIN-CONTAINING PROTEIN 4"/>
    <property type="match status" value="1"/>
</dbReference>
<feature type="region of interest" description="Disordered" evidence="1">
    <location>
        <begin position="768"/>
        <end position="833"/>
    </location>
</feature>
<proteinExistence type="predicted"/>
<feature type="region of interest" description="Disordered" evidence="1">
    <location>
        <begin position="511"/>
        <end position="547"/>
    </location>
</feature>
<evidence type="ECO:0000313" key="3">
    <source>
        <dbReference type="Proteomes" id="UP000694557"/>
    </source>
</evidence>
<reference evidence="2" key="2">
    <citation type="submission" date="2025-09" db="UniProtKB">
        <authorList>
            <consortium name="Ensembl"/>
        </authorList>
    </citation>
    <scope>IDENTIFICATION</scope>
</reference>
<feature type="compositionally biased region" description="Basic residues" evidence="1">
    <location>
        <begin position="454"/>
        <end position="463"/>
    </location>
</feature>
<evidence type="ECO:0000256" key="1">
    <source>
        <dbReference type="SAM" id="MobiDB-lite"/>
    </source>
</evidence>
<feature type="region of interest" description="Disordered" evidence="1">
    <location>
        <begin position="399"/>
        <end position="418"/>
    </location>
</feature>
<feature type="compositionally biased region" description="Pro residues" evidence="1">
    <location>
        <begin position="679"/>
        <end position="715"/>
    </location>
</feature>
<accession>A0A8C7DJK9</accession>
<feature type="compositionally biased region" description="Low complexity" evidence="1">
    <location>
        <begin position="772"/>
        <end position="782"/>
    </location>
</feature>
<dbReference type="Proteomes" id="UP000694557">
    <property type="component" value="Unassembled WGS sequence"/>
</dbReference>
<feature type="compositionally biased region" description="Basic and acidic residues" evidence="1">
    <location>
        <begin position="568"/>
        <end position="605"/>
    </location>
</feature>
<feature type="region of interest" description="Disordered" evidence="1">
    <location>
        <begin position="445"/>
        <end position="479"/>
    </location>
</feature>
<dbReference type="PANTHER" id="PTHR15545">
    <property type="entry name" value="PDZ DOMAIN CONTAINING RING FINGER PROTEIN 3, 4"/>
    <property type="match status" value="1"/>
</dbReference>
<reference evidence="2" key="1">
    <citation type="submission" date="2025-08" db="UniProtKB">
        <authorList>
            <consortium name="Ensembl"/>
        </authorList>
    </citation>
    <scope>IDENTIFICATION</scope>
</reference>
<evidence type="ECO:0000313" key="2">
    <source>
        <dbReference type="Ensembl" id="ENSOKIP00005020284.1"/>
    </source>
</evidence>
<sequence length="889" mass="98328">MPGSALARDGHQVVLRRASAATDQKLILAILCGVGAWCCCWRWGRCFIEDTYGAILPDAVSGRDLSHLTKRDLSHLSKRDALRILAAYEHPITLQIKGRRGRGYGLQDCSTQTERHWEPLPLAPHLALHSLGVTAAETMSRVNPDGHYCSHMSLPRDHRDNGRYEYLPNAPQDIEDMDPLGYQDPELDHRVPRDQSCLTGCCNTNLEEPSSFHSQTEDEDYMLEKPLGYLPLHHELDSGLGWTDGSLHQGDLSGLETEEGGLEECYPRGGGSGGGLLVSGGGGGGGGSPSSESFISSELSDSGFHSVSTGEFRRFQRLLEKRMRLYNARLHHQGEVCARERRDSWQKNHRELLEAIPEALTMQPQHSYLTPGLTAPSMGPPPRGLFRVSSVQFRKADRPCLGKHSSSSGSLFNPQHTPGPLSVHASVLSTCSTPSGHHRLLLQHQGSSSEGQLRRSRTLHHRAPPQERVRRASHPSSPSYATLHHCGVASLRGLELGLPEEGEPELVLRHPAGLAPSPLHHATSPGEHRGAMPLPRGHYWDNSGGRDQLVNDRRQQERSFMTDLPVWEREREREREQEREREREQEKEREREREKQRERGREVHRFHTLSHPPQTSMDIHETWPKPANRLSRQGSGGGGGLYSTLESHTGFGSGVVGVSRMGSNPNHNLDTTPNTNPNLPNPNPNLPNPNPNLPNPNPNLPNPNPNTNPNLPNPNPNARAVRNQILRERASRLADERSGMSTDEESQEVMRGRYWSRTERREHLLLAREQKQQQQQQARGQQAYTRPGANGGSGSMRDTGVNTRGGAMGGQGGGVIREGEAMSGGGGSLGDGRCSTVLELSQKKLSRLRNRKLLDDWTTVEELLTHGTRLGTGEEMSLCPSSLLTVTTV</sequence>
<dbReference type="InterPro" id="IPR051971">
    <property type="entry name" value="E3_ubiquitin-PDZ_ligase"/>
</dbReference>
<protein>
    <submittedName>
        <fullName evidence="2">Uncharacterized LOC116374224</fullName>
    </submittedName>
</protein>
<name>A0A8C7DJK9_ONCKI</name>
<gene>
    <name evidence="2" type="primary">LOC116374224</name>
</gene>
<organism evidence="2 3">
    <name type="scientific">Oncorhynchus kisutch</name>
    <name type="common">Coho salmon</name>
    <name type="synonym">Salmo kisutch</name>
    <dbReference type="NCBI Taxonomy" id="8019"/>
    <lineage>
        <taxon>Eukaryota</taxon>
        <taxon>Metazoa</taxon>
        <taxon>Chordata</taxon>
        <taxon>Craniata</taxon>
        <taxon>Vertebrata</taxon>
        <taxon>Euteleostomi</taxon>
        <taxon>Actinopterygii</taxon>
        <taxon>Neopterygii</taxon>
        <taxon>Teleostei</taxon>
        <taxon>Protacanthopterygii</taxon>
        <taxon>Salmoniformes</taxon>
        <taxon>Salmonidae</taxon>
        <taxon>Salmoninae</taxon>
        <taxon>Oncorhynchus</taxon>
    </lineage>
</organism>
<dbReference type="AlphaFoldDB" id="A0A8C7DJK9"/>
<keyword evidence="3" id="KW-1185">Reference proteome</keyword>
<feature type="compositionally biased region" description="Gly residues" evidence="1">
    <location>
        <begin position="806"/>
        <end position="830"/>
    </location>
</feature>
<dbReference type="Ensembl" id="ENSOKIT00005021601.1">
    <property type="protein sequence ID" value="ENSOKIP00005020284.1"/>
    <property type="gene ID" value="ENSOKIG00005008988.1"/>
</dbReference>
<feature type="compositionally biased region" description="Polar residues" evidence="1">
    <location>
        <begin position="404"/>
        <end position="416"/>
    </location>
</feature>
<feature type="compositionally biased region" description="Low complexity" evidence="1">
    <location>
        <begin position="656"/>
        <end position="678"/>
    </location>
</feature>